<evidence type="ECO:0000256" key="6">
    <source>
        <dbReference type="SAM" id="MobiDB-lite"/>
    </source>
</evidence>
<dbReference type="OrthoDB" id="1269963at2759"/>
<evidence type="ECO:0000259" key="7">
    <source>
        <dbReference type="Pfam" id="PF01154"/>
    </source>
</evidence>
<evidence type="ECO:0000259" key="8">
    <source>
        <dbReference type="Pfam" id="PF08540"/>
    </source>
</evidence>
<dbReference type="Gene3D" id="3.40.47.10">
    <property type="match status" value="1"/>
</dbReference>
<dbReference type="GO" id="GO:0004421">
    <property type="term" value="F:hydroxymethylglutaryl-CoA synthase activity"/>
    <property type="evidence" value="ECO:0007669"/>
    <property type="project" value="UniProtKB-EC"/>
</dbReference>
<reference evidence="9 10" key="1">
    <citation type="journal article" date="2016" name="Mol. Biol. Evol.">
        <title>Comparative Genomics of Early-Diverging Mushroom-Forming Fungi Provides Insights into the Origins of Lignocellulose Decay Capabilities.</title>
        <authorList>
            <person name="Nagy L.G."/>
            <person name="Riley R."/>
            <person name="Tritt A."/>
            <person name="Adam C."/>
            <person name="Daum C."/>
            <person name="Floudas D."/>
            <person name="Sun H."/>
            <person name="Yadav J.S."/>
            <person name="Pangilinan J."/>
            <person name="Larsson K.H."/>
            <person name="Matsuura K."/>
            <person name="Barry K."/>
            <person name="Labutti K."/>
            <person name="Kuo R."/>
            <person name="Ohm R.A."/>
            <person name="Bhattacharya S.S."/>
            <person name="Shirouzu T."/>
            <person name="Yoshinaga Y."/>
            <person name="Martin F.M."/>
            <person name="Grigoriev I.V."/>
            <person name="Hibbett D.S."/>
        </authorList>
    </citation>
    <scope>NUCLEOTIDE SEQUENCE [LARGE SCALE GENOMIC DNA]</scope>
    <source>
        <strain evidence="9 10">HHB12029</strain>
    </source>
</reference>
<dbReference type="InterPro" id="IPR013528">
    <property type="entry name" value="HMG_CoA_synth_N"/>
</dbReference>
<feature type="domain" description="Hydroxymethylglutaryl-coenzyme A synthase C-terminal" evidence="8">
    <location>
        <begin position="183"/>
        <end position="240"/>
    </location>
</feature>
<accession>A0A165N0S6</accession>
<dbReference type="EC" id="2.3.3.10" evidence="5"/>
<feature type="active site" description="Proton donor/acceptor" evidence="3">
    <location>
        <position position="290"/>
    </location>
</feature>
<dbReference type="Proteomes" id="UP000077266">
    <property type="component" value="Unassembled WGS sequence"/>
</dbReference>
<feature type="region of interest" description="Disordered" evidence="6">
    <location>
        <begin position="246"/>
        <end position="276"/>
    </location>
</feature>
<comment type="function">
    <text evidence="5">Catalyzes the condensation of acetyl-CoA with acetoacetyl-CoA to form HMG-CoA.</text>
</comment>
<dbReference type="InterPro" id="IPR013746">
    <property type="entry name" value="HMG_CoA_synt_C_dom"/>
</dbReference>
<feature type="domain" description="Hydroxymethylglutaryl-coenzyme A synthase C-terminal" evidence="8">
    <location>
        <begin position="276"/>
        <end position="487"/>
    </location>
</feature>
<dbReference type="Pfam" id="PF01154">
    <property type="entry name" value="HMG_CoA_synt_N"/>
    <property type="match status" value="1"/>
</dbReference>
<feature type="binding site" evidence="4">
    <location>
        <position position="299"/>
    </location>
    <ligand>
        <name>CoA</name>
        <dbReference type="ChEBI" id="CHEBI:57287"/>
    </ligand>
</feature>
<evidence type="ECO:0000256" key="1">
    <source>
        <dbReference type="ARBA" id="ARBA00007061"/>
    </source>
</evidence>
<comment type="similarity">
    <text evidence="1 5">Belongs to the thiolase-like superfamily. HMG-CoA synthase family.</text>
</comment>
<feature type="binding site" evidence="4">
    <location>
        <position position="295"/>
    </location>
    <ligand>
        <name>CoA</name>
        <dbReference type="ChEBI" id="CHEBI:57287"/>
    </ligand>
</feature>
<dbReference type="PANTHER" id="PTHR43323:SF2">
    <property type="entry name" value="HYDROXYMETHYLGLUTARYL-COA SYNTHASE"/>
    <property type="match status" value="1"/>
</dbReference>
<dbReference type="STRING" id="1314781.A0A165N0S6"/>
<feature type="domain" description="Hydroxymethylglutaryl-coenzyme A synthase N-terminal" evidence="7">
    <location>
        <begin position="9"/>
        <end position="182"/>
    </location>
</feature>
<evidence type="ECO:0000256" key="4">
    <source>
        <dbReference type="PIRSR" id="PIRSR610122-2"/>
    </source>
</evidence>
<evidence type="ECO:0000313" key="10">
    <source>
        <dbReference type="Proteomes" id="UP000077266"/>
    </source>
</evidence>
<keyword evidence="10" id="KW-1185">Reference proteome</keyword>
<dbReference type="EMBL" id="KV425904">
    <property type="protein sequence ID" value="KZW00044.1"/>
    <property type="molecule type" value="Genomic_DNA"/>
</dbReference>
<dbReference type="NCBIfam" id="TIGR01833">
    <property type="entry name" value="HMG-CoA-S_euk"/>
    <property type="match status" value="1"/>
</dbReference>
<dbReference type="InParanoid" id="A0A165N0S6"/>
<evidence type="ECO:0000313" key="9">
    <source>
        <dbReference type="EMBL" id="KZW00044.1"/>
    </source>
</evidence>
<feature type="compositionally biased region" description="Polar residues" evidence="6">
    <location>
        <begin position="248"/>
        <end position="268"/>
    </location>
</feature>
<dbReference type="GO" id="GO:0006696">
    <property type="term" value="P:ergosterol biosynthetic process"/>
    <property type="evidence" value="ECO:0007669"/>
    <property type="project" value="TreeGrafter"/>
</dbReference>
<dbReference type="FunCoup" id="A0A165N0S6">
    <property type="interactions" value="297"/>
</dbReference>
<protein>
    <recommendedName>
        <fullName evidence="5">Hydroxymethylglutaryl-CoA synthase</fullName>
        <shortName evidence="5">HMG-CoA synthase</shortName>
        <ecNumber evidence="5">2.3.3.10</ecNumber>
    </recommendedName>
    <alternativeName>
        <fullName evidence="5">3-hydroxy-3-methylglutaryl coenzyme A synthase</fullName>
    </alternativeName>
</protein>
<dbReference type="GO" id="GO:0006084">
    <property type="term" value="P:acetyl-CoA metabolic process"/>
    <property type="evidence" value="ECO:0007669"/>
    <property type="project" value="InterPro"/>
</dbReference>
<feature type="active site" description="Proton donor/acceptor" evidence="3">
    <location>
        <position position="91"/>
    </location>
</feature>
<feature type="active site" description="Acyl-thioester intermediate" evidence="3">
    <location>
        <position position="125"/>
    </location>
</feature>
<evidence type="ECO:0000256" key="2">
    <source>
        <dbReference type="ARBA" id="ARBA00022679"/>
    </source>
</evidence>
<name>A0A165N0S6_EXIGL</name>
<dbReference type="Pfam" id="PF08540">
    <property type="entry name" value="HMG_CoA_synt_C"/>
    <property type="match status" value="2"/>
</dbReference>
<proteinExistence type="inferred from homology"/>
<dbReference type="GO" id="GO:0010142">
    <property type="term" value="P:farnesyl diphosphate biosynthetic process, mevalonate pathway"/>
    <property type="evidence" value="ECO:0007669"/>
    <property type="project" value="InterPro"/>
</dbReference>
<sequence>MSFDYDRARPNNVGILAIEMYFPKRCISEEDLEVFDGVSKGKYTIGLGQEYMAFTDDREDVNSLALTVVSSLLEKYNIDPKSIGRLDVGTETILDKSKSVKTHLMDLFAHHGNTDIEGIDSKTACYGSTAALFNAINWIESRSWDGRNAIVFAGDIAIYAEGSARPVGGAGACAILIGPDAPIVFEPVHGTYMAHTYDFYKPQLDSEYPTVDGPLTVTTYLDALDATWTHYRQKVAKYLKVAPAATNGHANGHSNGTNGHANGHSNGHATEPAKSAPQVSLDDFDYHVFHTPYGKQVQKAHARLVYKDFVANPKDARFASIPNPDALLDISHAASLTDKTLEKTFIGLSKGAHAAKVDPTLRCSKRCGNMYTASLYGALSSLIASVPPAELKGKRASMFAYGSGCASSFFSIRVVGDTSEMQSKMDLIDRLASMDVVPPQQFIEALEVREKNHNAKSYTPTGSLDNLWPGSYYLESIDDKYRRKYSVVPKA</sequence>
<dbReference type="SUPFAM" id="SSF53901">
    <property type="entry name" value="Thiolase-like"/>
    <property type="match status" value="2"/>
</dbReference>
<gene>
    <name evidence="9" type="ORF">EXIGLDRAFT_711694</name>
</gene>
<dbReference type="AlphaFoldDB" id="A0A165N0S6"/>
<dbReference type="CDD" id="cd00827">
    <property type="entry name" value="init_cond_enzymes"/>
    <property type="match status" value="1"/>
</dbReference>
<evidence type="ECO:0000256" key="3">
    <source>
        <dbReference type="PIRSR" id="PIRSR610122-1"/>
    </source>
</evidence>
<organism evidence="9 10">
    <name type="scientific">Exidia glandulosa HHB12029</name>
    <dbReference type="NCBI Taxonomy" id="1314781"/>
    <lineage>
        <taxon>Eukaryota</taxon>
        <taxon>Fungi</taxon>
        <taxon>Dikarya</taxon>
        <taxon>Basidiomycota</taxon>
        <taxon>Agaricomycotina</taxon>
        <taxon>Agaricomycetes</taxon>
        <taxon>Auriculariales</taxon>
        <taxon>Exidiaceae</taxon>
        <taxon>Exidia</taxon>
    </lineage>
</organism>
<keyword evidence="2 5" id="KW-0808">Transferase</keyword>
<evidence type="ECO:0000256" key="5">
    <source>
        <dbReference type="RuleBase" id="RU364071"/>
    </source>
</evidence>
<dbReference type="InterPro" id="IPR016039">
    <property type="entry name" value="Thiolase-like"/>
</dbReference>
<dbReference type="InterPro" id="IPR010122">
    <property type="entry name" value="HMG_CoA_synthase_euk"/>
</dbReference>
<dbReference type="PANTHER" id="PTHR43323">
    <property type="entry name" value="3-HYDROXY-3-METHYLGLUTARYL COENZYME A SYNTHASE"/>
    <property type="match status" value="1"/>
</dbReference>
<comment type="catalytic activity">
    <reaction evidence="5">
        <text>acetoacetyl-CoA + acetyl-CoA + H2O = (3S)-3-hydroxy-3-methylglutaryl-CoA + CoA + H(+)</text>
        <dbReference type="Rhea" id="RHEA:10188"/>
        <dbReference type="ChEBI" id="CHEBI:15377"/>
        <dbReference type="ChEBI" id="CHEBI:15378"/>
        <dbReference type="ChEBI" id="CHEBI:43074"/>
        <dbReference type="ChEBI" id="CHEBI:57286"/>
        <dbReference type="ChEBI" id="CHEBI:57287"/>
        <dbReference type="ChEBI" id="CHEBI:57288"/>
        <dbReference type="EC" id="2.3.3.10"/>
    </reaction>
</comment>